<evidence type="ECO:0000256" key="5">
    <source>
        <dbReference type="ARBA" id="ARBA00022692"/>
    </source>
</evidence>
<keyword evidence="7" id="KW-0998">Cell outer membrane</keyword>
<dbReference type="Pfam" id="PF02321">
    <property type="entry name" value="OEP"/>
    <property type="match status" value="1"/>
</dbReference>
<name>A0A2V1P004_9RHOB</name>
<dbReference type="GO" id="GO:0009279">
    <property type="term" value="C:cell outer membrane"/>
    <property type="evidence" value="ECO:0007669"/>
    <property type="project" value="UniProtKB-SubCell"/>
</dbReference>
<comment type="caution">
    <text evidence="9">The sequence shown here is derived from an EMBL/GenBank/DDBJ whole genome shotgun (WGS) entry which is preliminary data.</text>
</comment>
<dbReference type="GO" id="GO:1990281">
    <property type="term" value="C:efflux pump complex"/>
    <property type="evidence" value="ECO:0007669"/>
    <property type="project" value="TreeGrafter"/>
</dbReference>
<dbReference type="GO" id="GO:0015562">
    <property type="term" value="F:efflux transmembrane transporter activity"/>
    <property type="evidence" value="ECO:0007669"/>
    <property type="project" value="InterPro"/>
</dbReference>
<keyword evidence="6" id="KW-0472">Membrane</keyword>
<keyword evidence="5" id="KW-0812">Transmembrane</keyword>
<dbReference type="Gene3D" id="1.20.1600.10">
    <property type="entry name" value="Outer membrane efflux proteins (OEP)"/>
    <property type="match status" value="1"/>
</dbReference>
<protein>
    <submittedName>
        <fullName evidence="9">Transporter</fullName>
    </submittedName>
</protein>
<reference evidence="10" key="1">
    <citation type="submission" date="2018-05" db="EMBL/GenBank/DDBJ databases">
        <authorList>
            <person name="Du Z."/>
            <person name="Wang X."/>
        </authorList>
    </citation>
    <scope>NUCLEOTIDE SEQUENCE [LARGE SCALE GENOMIC DNA]</scope>
    <source>
        <strain evidence="10">WDS4C29</strain>
    </source>
</reference>
<dbReference type="Proteomes" id="UP000245293">
    <property type="component" value="Unassembled WGS sequence"/>
</dbReference>
<dbReference type="PANTHER" id="PTHR30026:SF20">
    <property type="entry name" value="OUTER MEMBRANE PROTEIN TOLC"/>
    <property type="match status" value="1"/>
</dbReference>
<proteinExistence type="inferred from homology"/>
<dbReference type="InterPro" id="IPR003423">
    <property type="entry name" value="OMP_efflux"/>
</dbReference>
<gene>
    <name evidence="9" type="ORF">DFK10_15585</name>
</gene>
<evidence type="ECO:0000256" key="8">
    <source>
        <dbReference type="SAM" id="Coils"/>
    </source>
</evidence>
<evidence type="ECO:0000256" key="7">
    <source>
        <dbReference type="ARBA" id="ARBA00023237"/>
    </source>
</evidence>
<evidence type="ECO:0000256" key="2">
    <source>
        <dbReference type="ARBA" id="ARBA00007613"/>
    </source>
</evidence>
<dbReference type="AlphaFoldDB" id="A0A2V1P004"/>
<feature type="coiled-coil region" evidence="8">
    <location>
        <begin position="328"/>
        <end position="376"/>
    </location>
</feature>
<dbReference type="PANTHER" id="PTHR30026">
    <property type="entry name" value="OUTER MEMBRANE PROTEIN TOLC"/>
    <property type="match status" value="1"/>
</dbReference>
<evidence type="ECO:0000313" key="9">
    <source>
        <dbReference type="EMBL" id="PWG15686.1"/>
    </source>
</evidence>
<dbReference type="EMBL" id="QETF01000026">
    <property type="protein sequence ID" value="PWG15686.1"/>
    <property type="molecule type" value="Genomic_DNA"/>
</dbReference>
<evidence type="ECO:0000313" key="10">
    <source>
        <dbReference type="Proteomes" id="UP000245293"/>
    </source>
</evidence>
<dbReference type="SUPFAM" id="SSF56954">
    <property type="entry name" value="Outer membrane efflux proteins (OEP)"/>
    <property type="match status" value="1"/>
</dbReference>
<evidence type="ECO:0000256" key="3">
    <source>
        <dbReference type="ARBA" id="ARBA00022448"/>
    </source>
</evidence>
<dbReference type="InterPro" id="IPR051906">
    <property type="entry name" value="TolC-like"/>
</dbReference>
<dbReference type="GO" id="GO:0015288">
    <property type="term" value="F:porin activity"/>
    <property type="evidence" value="ECO:0007669"/>
    <property type="project" value="TreeGrafter"/>
</dbReference>
<organism evidence="9 10">
    <name type="scientific">Salibaculum griseiflavum</name>
    <dbReference type="NCBI Taxonomy" id="1914409"/>
    <lineage>
        <taxon>Bacteria</taxon>
        <taxon>Pseudomonadati</taxon>
        <taxon>Pseudomonadota</taxon>
        <taxon>Alphaproteobacteria</taxon>
        <taxon>Rhodobacterales</taxon>
        <taxon>Roseobacteraceae</taxon>
        <taxon>Salibaculum</taxon>
    </lineage>
</organism>
<comment type="similarity">
    <text evidence="2">Belongs to the outer membrane factor (OMF) (TC 1.B.17) family.</text>
</comment>
<accession>A0A2V1P004</accession>
<evidence type="ECO:0000256" key="6">
    <source>
        <dbReference type="ARBA" id="ARBA00023136"/>
    </source>
</evidence>
<comment type="subcellular location">
    <subcellularLocation>
        <location evidence="1">Cell outer membrane</location>
    </subcellularLocation>
</comment>
<evidence type="ECO:0000256" key="1">
    <source>
        <dbReference type="ARBA" id="ARBA00004442"/>
    </source>
</evidence>
<sequence length="421" mass="44697">MDLSDLPARSGLDFLARDSQTATVEDSAALRPEMANGERSELIDALLNRQSVLEEGAYAQVSRAVLAANSRAAEADLRAAMLRDEARDRNWLPTLGPQVSLTSLGSVVSTLVVDQVLFDNGGKKAERAFARADVEVAAVALAQDTNDRVYQALSLYLDAQSAVARAGVTRGAMARMERLNYIMSERVRAGIDDRSDLQFVGQRLAQMRSDMASDDEAAQTAMAELSAMSAMPLAGIEGLSGARAPAANAQPLSVMKAEAEARRAVAEARAARAGFLPGATLSGSVGSNGNSMGVNVGAANGLSLSMGADMRALEAQEQVAAARTGQAREDAAREIAGLNSQLASLRRQQAEAQGLLDRARATYELFEEQLQAGQRSVPEVVGVFQTRVNAERDLVKLRYDIARIELKLAALHGALVDGEKI</sequence>
<keyword evidence="4" id="KW-1134">Transmembrane beta strand</keyword>
<keyword evidence="10" id="KW-1185">Reference proteome</keyword>
<keyword evidence="8" id="KW-0175">Coiled coil</keyword>
<keyword evidence="3" id="KW-0813">Transport</keyword>
<evidence type="ECO:0000256" key="4">
    <source>
        <dbReference type="ARBA" id="ARBA00022452"/>
    </source>
</evidence>